<evidence type="ECO:0000313" key="2">
    <source>
        <dbReference type="EMBL" id="QBK87922.1"/>
    </source>
</evidence>
<sequence length="78" mass="8019">MAGVSGGRGGRRAIGIADVSGGRGGRRAIGIGDEGTNDVAITVRVTTIVVIVMTSSTNTSITIINKVFSILLSNIYKR</sequence>
<accession>A0A481YXG3</accession>
<name>A0A481YXG3_9VIRU</name>
<gene>
    <name evidence="2" type="ORF">LCMAC202_02830</name>
</gene>
<feature type="region of interest" description="Disordered" evidence="1">
    <location>
        <begin position="1"/>
        <end position="33"/>
    </location>
</feature>
<dbReference type="EMBL" id="MK500371">
    <property type="protein sequence ID" value="QBK87922.1"/>
    <property type="molecule type" value="Genomic_DNA"/>
</dbReference>
<organism evidence="2">
    <name type="scientific">Marseillevirus LCMAC202</name>
    <dbReference type="NCBI Taxonomy" id="2506606"/>
    <lineage>
        <taxon>Viruses</taxon>
        <taxon>Varidnaviria</taxon>
        <taxon>Bamfordvirae</taxon>
        <taxon>Nucleocytoviricota</taxon>
        <taxon>Megaviricetes</taxon>
        <taxon>Pimascovirales</taxon>
        <taxon>Pimascovirales incertae sedis</taxon>
        <taxon>Marseilleviridae</taxon>
    </lineage>
</organism>
<evidence type="ECO:0000256" key="1">
    <source>
        <dbReference type="SAM" id="MobiDB-lite"/>
    </source>
</evidence>
<proteinExistence type="predicted"/>
<protein>
    <submittedName>
        <fullName evidence="2">Uncharacterized protein</fullName>
    </submittedName>
</protein>
<reference evidence="2" key="1">
    <citation type="journal article" date="2019" name="MBio">
        <title>Virus Genomes from Deep Sea Sediments Expand the Ocean Megavirome and Support Independent Origins of Viral Gigantism.</title>
        <authorList>
            <person name="Backstrom D."/>
            <person name="Yutin N."/>
            <person name="Jorgensen S.L."/>
            <person name="Dharamshi J."/>
            <person name="Homa F."/>
            <person name="Zaremba-Niedwiedzka K."/>
            <person name="Spang A."/>
            <person name="Wolf Y.I."/>
            <person name="Koonin E.V."/>
            <person name="Ettema T.J."/>
        </authorList>
    </citation>
    <scope>NUCLEOTIDE SEQUENCE</scope>
</reference>